<protein>
    <submittedName>
        <fullName evidence="7">Uncharacterized protein</fullName>
    </submittedName>
</protein>
<dbReference type="PRINTS" id="PR00081">
    <property type="entry name" value="GDHRDH"/>
</dbReference>
<feature type="region of interest" description="Disordered" evidence="5">
    <location>
        <begin position="270"/>
        <end position="303"/>
    </location>
</feature>
<dbReference type="InterPro" id="IPR002347">
    <property type="entry name" value="SDR_fam"/>
</dbReference>
<dbReference type="EMBL" id="HBIZ01026302">
    <property type="protein sequence ID" value="CAE0764050.1"/>
    <property type="molecule type" value="Transcribed_RNA"/>
</dbReference>
<evidence type="ECO:0000256" key="4">
    <source>
        <dbReference type="RuleBase" id="RU000363"/>
    </source>
</evidence>
<accession>A0A7S4BGH2</accession>
<dbReference type="PRINTS" id="PR00080">
    <property type="entry name" value="SDRFAMILY"/>
</dbReference>
<name>A0A7S4BGH2_CHRCT</name>
<keyword evidence="6" id="KW-0732">Signal</keyword>
<evidence type="ECO:0000313" key="7">
    <source>
        <dbReference type="EMBL" id="CAE0764050.1"/>
    </source>
</evidence>
<evidence type="ECO:0000256" key="5">
    <source>
        <dbReference type="SAM" id="MobiDB-lite"/>
    </source>
</evidence>
<evidence type="ECO:0000256" key="2">
    <source>
        <dbReference type="ARBA" id="ARBA00022857"/>
    </source>
</evidence>
<comment type="similarity">
    <text evidence="1 4">Belongs to the short-chain dehydrogenases/reductases (SDR) family.</text>
</comment>
<gene>
    <name evidence="7" type="ORF">PCAR00345_LOCUS16662</name>
</gene>
<keyword evidence="3" id="KW-0560">Oxidoreductase</keyword>
<dbReference type="GO" id="GO:0016020">
    <property type="term" value="C:membrane"/>
    <property type="evidence" value="ECO:0007669"/>
    <property type="project" value="TreeGrafter"/>
</dbReference>
<organism evidence="7">
    <name type="scientific">Chrysotila carterae</name>
    <name type="common">Marine alga</name>
    <name type="synonym">Syracosphaera carterae</name>
    <dbReference type="NCBI Taxonomy" id="13221"/>
    <lineage>
        <taxon>Eukaryota</taxon>
        <taxon>Haptista</taxon>
        <taxon>Haptophyta</taxon>
        <taxon>Prymnesiophyceae</taxon>
        <taxon>Isochrysidales</taxon>
        <taxon>Isochrysidaceae</taxon>
        <taxon>Chrysotila</taxon>
    </lineage>
</organism>
<dbReference type="PANTHER" id="PTHR43490:SF99">
    <property type="entry name" value="SHORT-CHAIN DEHYDROGENASE_REDUCTASE"/>
    <property type="match status" value="1"/>
</dbReference>
<feature type="signal peptide" evidence="6">
    <location>
        <begin position="1"/>
        <end position="20"/>
    </location>
</feature>
<keyword evidence="2" id="KW-0521">NADP</keyword>
<dbReference type="Pfam" id="PF00106">
    <property type="entry name" value="adh_short"/>
    <property type="match status" value="1"/>
</dbReference>
<dbReference type="Gene3D" id="3.40.50.720">
    <property type="entry name" value="NAD(P)-binding Rossmann-like Domain"/>
    <property type="match status" value="1"/>
</dbReference>
<feature type="chain" id="PRO_5031125666" evidence="6">
    <location>
        <begin position="21"/>
        <end position="303"/>
    </location>
</feature>
<evidence type="ECO:0000256" key="6">
    <source>
        <dbReference type="SAM" id="SignalP"/>
    </source>
</evidence>
<evidence type="ECO:0000256" key="1">
    <source>
        <dbReference type="ARBA" id="ARBA00006484"/>
    </source>
</evidence>
<reference evidence="7" key="1">
    <citation type="submission" date="2021-01" db="EMBL/GenBank/DDBJ databases">
        <authorList>
            <person name="Corre E."/>
            <person name="Pelletier E."/>
            <person name="Niang G."/>
            <person name="Scheremetjew M."/>
            <person name="Finn R."/>
            <person name="Kale V."/>
            <person name="Holt S."/>
            <person name="Cochrane G."/>
            <person name="Meng A."/>
            <person name="Brown T."/>
            <person name="Cohen L."/>
        </authorList>
    </citation>
    <scope>NUCLEOTIDE SEQUENCE</scope>
    <source>
        <strain evidence="7">CCMP645</strain>
    </source>
</reference>
<proteinExistence type="inferred from homology"/>
<sequence length="303" mass="32237">MGPMPLLLPLLLLLAPLSTAMRVLVTGANKGIGRAIAQAVLEAQPEASVLLGSRNMARGEEAAAVISKVVPGGANRIDVVQLDVTDAESVRKASERVAEMFGTDEPPLYGIVNNAGIGFGKGFEATLETNLYGAKRVCDAFLPLLSPSRGRIVNIASASGPMFVSGCSPDDARVLIDPEVTWEAIEKLLSKYRGMTDYDDSAYGLSKACLSAYTKMMANAHPSLKINSVTPGFINTDLTRGMGATNPPEKGTKAPLYCLFGELEGNGRFYGSDAQRSPLDRYRAPGSPPYEELELTEAKEPLP</sequence>
<dbReference type="SUPFAM" id="SSF51735">
    <property type="entry name" value="NAD(P)-binding Rossmann-fold domains"/>
    <property type="match status" value="1"/>
</dbReference>
<dbReference type="InterPro" id="IPR036291">
    <property type="entry name" value="NAD(P)-bd_dom_sf"/>
</dbReference>
<dbReference type="PANTHER" id="PTHR43490">
    <property type="entry name" value="(+)-NEOMENTHOL DEHYDROGENASE"/>
    <property type="match status" value="1"/>
</dbReference>
<evidence type="ECO:0000256" key="3">
    <source>
        <dbReference type="ARBA" id="ARBA00023002"/>
    </source>
</evidence>
<dbReference type="AlphaFoldDB" id="A0A7S4BGH2"/>
<dbReference type="GO" id="GO:0016491">
    <property type="term" value="F:oxidoreductase activity"/>
    <property type="evidence" value="ECO:0007669"/>
    <property type="project" value="UniProtKB-KW"/>
</dbReference>